<dbReference type="EMBL" id="JARPUR010000002">
    <property type="protein sequence ID" value="KAK4882412.1"/>
    <property type="molecule type" value="Genomic_DNA"/>
</dbReference>
<dbReference type="AlphaFoldDB" id="A0AAN7Q1P1"/>
<sequence length="135" mass="15777">MIKHSAISHFNIINLIHVAVRNNYNSSTATLANIQNVIKTWFRNAPDREGGRAKRQSKKEKEEANRRGIELFQHLQVLPDRHTPKICPVCEVEMGTSSDRTRMLGWRYRCLIPPHHKREATVNTFLERVRLREVP</sequence>
<organism evidence="2 3">
    <name type="scientific">Aquatica leii</name>
    <dbReference type="NCBI Taxonomy" id="1421715"/>
    <lineage>
        <taxon>Eukaryota</taxon>
        <taxon>Metazoa</taxon>
        <taxon>Ecdysozoa</taxon>
        <taxon>Arthropoda</taxon>
        <taxon>Hexapoda</taxon>
        <taxon>Insecta</taxon>
        <taxon>Pterygota</taxon>
        <taxon>Neoptera</taxon>
        <taxon>Endopterygota</taxon>
        <taxon>Coleoptera</taxon>
        <taxon>Polyphaga</taxon>
        <taxon>Elateriformia</taxon>
        <taxon>Elateroidea</taxon>
        <taxon>Lampyridae</taxon>
        <taxon>Luciolinae</taxon>
        <taxon>Aquatica</taxon>
    </lineage>
</organism>
<feature type="region of interest" description="Disordered" evidence="1">
    <location>
        <begin position="46"/>
        <end position="65"/>
    </location>
</feature>
<name>A0AAN7Q1P1_9COLE</name>
<evidence type="ECO:0000313" key="3">
    <source>
        <dbReference type="Proteomes" id="UP001353858"/>
    </source>
</evidence>
<reference evidence="3" key="1">
    <citation type="submission" date="2023-01" db="EMBL/GenBank/DDBJ databases">
        <title>Key to firefly adult light organ development and bioluminescence: homeobox transcription factors regulate luciferase expression and transportation to peroxisome.</title>
        <authorList>
            <person name="Fu X."/>
        </authorList>
    </citation>
    <scope>NUCLEOTIDE SEQUENCE [LARGE SCALE GENOMIC DNA]</scope>
</reference>
<protein>
    <submittedName>
        <fullName evidence="2">Uncharacterized protein</fullName>
    </submittedName>
</protein>
<comment type="caution">
    <text evidence="2">The sequence shown here is derived from an EMBL/GenBank/DDBJ whole genome shotgun (WGS) entry which is preliminary data.</text>
</comment>
<evidence type="ECO:0000313" key="2">
    <source>
        <dbReference type="EMBL" id="KAK4882412.1"/>
    </source>
</evidence>
<dbReference type="Proteomes" id="UP001353858">
    <property type="component" value="Unassembled WGS sequence"/>
</dbReference>
<gene>
    <name evidence="2" type="ORF">RN001_005731</name>
</gene>
<accession>A0AAN7Q1P1</accession>
<keyword evidence="3" id="KW-1185">Reference proteome</keyword>
<evidence type="ECO:0000256" key="1">
    <source>
        <dbReference type="SAM" id="MobiDB-lite"/>
    </source>
</evidence>
<proteinExistence type="predicted"/>